<dbReference type="Proteomes" id="UP001159363">
    <property type="component" value="Chromosome 5"/>
</dbReference>
<comment type="caution">
    <text evidence="2">The sequence shown here is derived from an EMBL/GenBank/DDBJ whole genome shotgun (WGS) entry which is preliminary data.</text>
</comment>
<reference evidence="2 3" key="1">
    <citation type="submission" date="2023-02" db="EMBL/GenBank/DDBJ databases">
        <title>LHISI_Scaffold_Assembly.</title>
        <authorList>
            <person name="Stuart O.P."/>
            <person name="Cleave R."/>
            <person name="Magrath M.J.L."/>
            <person name="Mikheyev A.S."/>
        </authorList>
    </citation>
    <scope>NUCLEOTIDE SEQUENCE [LARGE SCALE GENOMIC DNA]</scope>
    <source>
        <strain evidence="2">Daus_M_001</strain>
        <tissue evidence="2">Leg muscle</tissue>
    </source>
</reference>
<evidence type="ECO:0000313" key="3">
    <source>
        <dbReference type="Proteomes" id="UP001159363"/>
    </source>
</evidence>
<keyword evidence="3" id="KW-1185">Reference proteome</keyword>
<protein>
    <submittedName>
        <fullName evidence="2">Uncharacterized protein</fullName>
    </submittedName>
</protein>
<accession>A0ABQ9HAW8</accession>
<sequence length="609" mass="68444">MTPFCFQVMPFCWPVTPFCWRVELEFAKRVVYAIRDMSTISIGLRVPTYHLPILLVRLTPDVTTISELSLLTSCWRVNWRADCYPVTVTCHVQHGFRLSIRVEAAMIEFKEGLGTSFKLAAWVCRRTLRRAPAENSNKGGAIDNTACQFSALRVEATREFKRMSQSPLALLRFQWSDRSPPSKAVNRVRFPLVGGFSRRSPVFPCPYIPALLHTHLLAEFVAGGKREIPKETRRPTASSGTIPTCENPVTRPGIESGSPWWETSAIITQPPRPLWISLGSLTFTPHRYSRPIIRYEGPRWCRGQTTRLPPRRTGFAPQRGSLPDFRTWESCRTMPLVGGFFSGLSRLRLPCVTASLYTHITSPSSAIKTSLRSNTGDNNTSAQRPITLTRKVLHLRVELSAVTLSCTNVIQIIPGLLTKNTRNGVRQPAIDKHTCWPASQPTRDLSQRAVTTQTEDSFPEYQKKPPRQFAPVYFLQSVQVSEDGEAGLTSRRRKRSAHTAGRAISCLANITWRVRTAVSEYWKLDVCGTVHILPGRSVVAKLQTNAHCAYKCISSRAFKNSRFTVNGTLASRFSERLAALQPAVVTRMTGEQYARRHRSSGAEQTPFDV</sequence>
<evidence type="ECO:0000256" key="1">
    <source>
        <dbReference type="SAM" id="MobiDB-lite"/>
    </source>
</evidence>
<feature type="compositionally biased region" description="Polar residues" evidence="1">
    <location>
        <begin position="235"/>
        <end position="244"/>
    </location>
</feature>
<evidence type="ECO:0000313" key="2">
    <source>
        <dbReference type="EMBL" id="KAJ8881445.1"/>
    </source>
</evidence>
<feature type="region of interest" description="Disordered" evidence="1">
    <location>
        <begin position="229"/>
        <end position="249"/>
    </location>
</feature>
<name>A0ABQ9HAW8_9NEOP</name>
<dbReference type="EMBL" id="JARBHB010000006">
    <property type="protein sequence ID" value="KAJ8881445.1"/>
    <property type="molecule type" value="Genomic_DNA"/>
</dbReference>
<proteinExistence type="predicted"/>
<gene>
    <name evidence="2" type="ORF">PR048_017926</name>
</gene>
<organism evidence="2 3">
    <name type="scientific">Dryococelus australis</name>
    <dbReference type="NCBI Taxonomy" id="614101"/>
    <lineage>
        <taxon>Eukaryota</taxon>
        <taxon>Metazoa</taxon>
        <taxon>Ecdysozoa</taxon>
        <taxon>Arthropoda</taxon>
        <taxon>Hexapoda</taxon>
        <taxon>Insecta</taxon>
        <taxon>Pterygota</taxon>
        <taxon>Neoptera</taxon>
        <taxon>Polyneoptera</taxon>
        <taxon>Phasmatodea</taxon>
        <taxon>Verophasmatodea</taxon>
        <taxon>Anareolatae</taxon>
        <taxon>Phasmatidae</taxon>
        <taxon>Eurycanthinae</taxon>
        <taxon>Dryococelus</taxon>
    </lineage>
</organism>